<dbReference type="EC" id="5.2.1.8" evidence="1"/>
<comment type="caution">
    <text evidence="3">The sequence shown here is derived from an EMBL/GenBank/DDBJ whole genome shotgun (WGS) entry which is preliminary data.</text>
</comment>
<sequence>MAVVLHTSFGPLEIRLYWRETPKTCRNFMELSKSGYYDGMTFHRVIPDFMAQTGDPSGDGAGGESIYGGDFEDEIVSKLSHDAEGVVAMANTGVRNANSSQFFITLRPCPKLDGKHTIFGRLSPETISNLKQFAVIRTKNKRPVIPVKIFSCEITEDPWEGQPLPQGAHIPDKPLIGQGNSGGCGIQ</sequence>
<dbReference type="GO" id="GO:0071013">
    <property type="term" value="C:catalytic step 2 spliceosome"/>
    <property type="evidence" value="ECO:0007669"/>
    <property type="project" value="TreeGrafter"/>
</dbReference>
<dbReference type="Gene3D" id="2.40.100.10">
    <property type="entry name" value="Cyclophilin-like"/>
    <property type="match status" value="1"/>
</dbReference>
<reference evidence="3 4" key="1">
    <citation type="journal article" date="2018" name="Genome Biol. Evol.">
        <title>Multiple Roots of Fruiting Body Formation in Amoebozoa.</title>
        <authorList>
            <person name="Hillmann F."/>
            <person name="Forbes G."/>
            <person name="Novohradska S."/>
            <person name="Ferling I."/>
            <person name="Riege K."/>
            <person name="Groth M."/>
            <person name="Westermann M."/>
            <person name="Marz M."/>
            <person name="Spaller T."/>
            <person name="Winckler T."/>
            <person name="Schaap P."/>
            <person name="Glockner G."/>
        </authorList>
    </citation>
    <scope>NUCLEOTIDE SEQUENCE [LARGE SCALE GENOMIC DNA]</scope>
    <source>
        <strain evidence="3 4">Jena</strain>
    </source>
</reference>
<dbReference type="PANTHER" id="PTHR45625">
    <property type="entry name" value="PEPTIDYL-PROLYL CIS-TRANS ISOMERASE-RELATED"/>
    <property type="match status" value="1"/>
</dbReference>
<dbReference type="OrthoDB" id="271386at2759"/>
<proteinExistence type="inferred from homology"/>
<dbReference type="Proteomes" id="UP000241769">
    <property type="component" value="Unassembled WGS sequence"/>
</dbReference>
<gene>
    <name evidence="3" type="ORF">PROFUN_09850</name>
</gene>
<dbReference type="SUPFAM" id="SSF50891">
    <property type="entry name" value="Cyclophilin-like"/>
    <property type="match status" value="1"/>
</dbReference>
<organism evidence="3 4">
    <name type="scientific">Planoprotostelium fungivorum</name>
    <dbReference type="NCBI Taxonomy" id="1890364"/>
    <lineage>
        <taxon>Eukaryota</taxon>
        <taxon>Amoebozoa</taxon>
        <taxon>Evosea</taxon>
        <taxon>Variosea</taxon>
        <taxon>Cavosteliida</taxon>
        <taxon>Cavosteliaceae</taxon>
        <taxon>Planoprotostelium</taxon>
    </lineage>
</organism>
<evidence type="ECO:0000256" key="1">
    <source>
        <dbReference type="RuleBase" id="RU363019"/>
    </source>
</evidence>
<keyword evidence="1" id="KW-0413">Isomerase</keyword>
<dbReference type="EMBL" id="MDYQ01000096">
    <property type="protein sequence ID" value="PRP82765.1"/>
    <property type="molecule type" value="Genomic_DNA"/>
</dbReference>
<keyword evidence="4" id="KW-1185">Reference proteome</keyword>
<feature type="domain" description="PPIase cyclophilin-type" evidence="2">
    <location>
        <begin position="1"/>
        <end position="154"/>
    </location>
</feature>
<comment type="function">
    <text evidence="1">PPIases accelerate the folding of proteins. It catalyzes the cis-trans isomerization of proline imidic peptide bonds in oligopeptides.</text>
</comment>
<dbReference type="Pfam" id="PF00160">
    <property type="entry name" value="Pro_isomerase"/>
    <property type="match status" value="1"/>
</dbReference>
<protein>
    <recommendedName>
        <fullName evidence="1">Peptidyl-prolyl cis-trans isomerase</fullName>
        <shortName evidence="1">PPIase</shortName>
        <ecNumber evidence="1">5.2.1.8</ecNumber>
    </recommendedName>
</protein>
<dbReference type="InterPro" id="IPR002130">
    <property type="entry name" value="Cyclophilin-type_PPIase_dom"/>
</dbReference>
<dbReference type="InterPro" id="IPR044666">
    <property type="entry name" value="Cyclophilin_A-like"/>
</dbReference>
<dbReference type="PANTHER" id="PTHR45625:SF12">
    <property type="entry name" value="PEPTIDYL-PROLYL CIS-TRANS ISOMERASE"/>
    <property type="match status" value="1"/>
</dbReference>
<dbReference type="AlphaFoldDB" id="A0A2P6NFR6"/>
<dbReference type="PROSITE" id="PS50072">
    <property type="entry name" value="CSA_PPIASE_2"/>
    <property type="match status" value="1"/>
</dbReference>
<dbReference type="InterPro" id="IPR029000">
    <property type="entry name" value="Cyclophilin-like_dom_sf"/>
</dbReference>
<evidence type="ECO:0000313" key="4">
    <source>
        <dbReference type="Proteomes" id="UP000241769"/>
    </source>
</evidence>
<dbReference type="GO" id="GO:0003755">
    <property type="term" value="F:peptidyl-prolyl cis-trans isomerase activity"/>
    <property type="evidence" value="ECO:0007669"/>
    <property type="project" value="UniProtKB-UniRule"/>
</dbReference>
<comment type="similarity">
    <text evidence="1">Belongs to the cyclophilin-type PPIase family.</text>
</comment>
<evidence type="ECO:0000259" key="2">
    <source>
        <dbReference type="PROSITE" id="PS50072"/>
    </source>
</evidence>
<dbReference type="STRING" id="1890364.A0A2P6NFR6"/>
<accession>A0A2P6NFR6</accession>
<keyword evidence="1" id="KW-0697">Rotamase</keyword>
<name>A0A2P6NFR6_9EUKA</name>
<evidence type="ECO:0000313" key="3">
    <source>
        <dbReference type="EMBL" id="PRP82765.1"/>
    </source>
</evidence>
<dbReference type="InParanoid" id="A0A2P6NFR6"/>
<comment type="catalytic activity">
    <reaction evidence="1">
        <text>[protein]-peptidylproline (omega=180) = [protein]-peptidylproline (omega=0)</text>
        <dbReference type="Rhea" id="RHEA:16237"/>
        <dbReference type="Rhea" id="RHEA-COMP:10747"/>
        <dbReference type="Rhea" id="RHEA-COMP:10748"/>
        <dbReference type="ChEBI" id="CHEBI:83833"/>
        <dbReference type="ChEBI" id="CHEBI:83834"/>
        <dbReference type="EC" id="5.2.1.8"/>
    </reaction>
</comment>
<dbReference type="PRINTS" id="PR00153">
    <property type="entry name" value="CSAPPISMRASE"/>
</dbReference>